<dbReference type="Pfam" id="PF22636">
    <property type="entry name" value="FlK"/>
    <property type="match status" value="1"/>
</dbReference>
<dbReference type="InterPro" id="IPR054485">
    <property type="entry name" value="FlK-like_dom"/>
</dbReference>
<dbReference type="OrthoDB" id="6902891at2"/>
<dbReference type="PIRSF" id="PIRSF014972">
    <property type="entry name" value="FlK"/>
    <property type="match status" value="1"/>
</dbReference>
<dbReference type="PANTHER" id="PTHR36934:SF1">
    <property type="entry name" value="THIOESTERASE DOMAIN-CONTAINING PROTEIN"/>
    <property type="match status" value="1"/>
</dbReference>
<dbReference type="SUPFAM" id="SSF54637">
    <property type="entry name" value="Thioesterase/thiol ester dehydrase-isomerase"/>
    <property type="match status" value="1"/>
</dbReference>
<dbReference type="EMBL" id="FNCK01000011">
    <property type="protein sequence ID" value="SDG49313.1"/>
    <property type="molecule type" value="Genomic_DNA"/>
</dbReference>
<name>A0A1G7UP78_9LACT</name>
<evidence type="ECO:0000313" key="4">
    <source>
        <dbReference type="EMBL" id="SDG49313.1"/>
    </source>
</evidence>
<evidence type="ECO:0000259" key="3">
    <source>
        <dbReference type="Pfam" id="PF22636"/>
    </source>
</evidence>
<feature type="domain" description="Fluoroacetyl-CoA-specific thioesterase-like" evidence="3">
    <location>
        <begin position="11"/>
        <end position="114"/>
    </location>
</feature>
<evidence type="ECO:0000256" key="2">
    <source>
        <dbReference type="PIRSR" id="PIRSR014972-2"/>
    </source>
</evidence>
<feature type="active site" evidence="1">
    <location>
        <position position="66"/>
    </location>
</feature>
<proteinExistence type="predicted"/>
<dbReference type="RefSeq" id="WP_090290376.1">
    <property type="nucleotide sequence ID" value="NZ_FNCK01000011.1"/>
</dbReference>
<dbReference type="InterPro" id="IPR029069">
    <property type="entry name" value="HotDog_dom_sf"/>
</dbReference>
<dbReference type="STRING" id="120956.SAMN05421791_11121"/>
<dbReference type="Proteomes" id="UP000199708">
    <property type="component" value="Unassembled WGS sequence"/>
</dbReference>
<sequence length="123" mass="13639">MSNIYNKTYKVTDEHSAAKIGSGDLKVLSTPSLIAFMENAAYELCQTKIKDKNVETTVGIAIQVKHLRASAIGNQVKVNITKLQKEGSIYTVELAAYDRDQLIGEAIHQRAIVNIDRFMAKVK</sequence>
<evidence type="ECO:0000256" key="1">
    <source>
        <dbReference type="PIRSR" id="PIRSR014972-1"/>
    </source>
</evidence>
<reference evidence="4 5" key="1">
    <citation type="submission" date="2016-10" db="EMBL/GenBank/DDBJ databases">
        <authorList>
            <person name="de Groot N.N."/>
        </authorList>
    </citation>
    <scope>NUCLEOTIDE SEQUENCE [LARGE SCALE GENOMIC DNA]</scope>
    <source>
        <strain evidence="4 5">ATCC BAA-466</strain>
    </source>
</reference>
<feature type="binding site" evidence="2">
    <location>
        <position position="59"/>
    </location>
    <ligand>
        <name>substrate</name>
    </ligand>
</feature>
<organism evidence="4 5">
    <name type="scientific">Facklamia miroungae</name>
    <dbReference type="NCBI Taxonomy" id="120956"/>
    <lineage>
        <taxon>Bacteria</taxon>
        <taxon>Bacillati</taxon>
        <taxon>Bacillota</taxon>
        <taxon>Bacilli</taxon>
        <taxon>Lactobacillales</taxon>
        <taxon>Aerococcaceae</taxon>
        <taxon>Facklamia</taxon>
    </lineage>
</organism>
<evidence type="ECO:0000313" key="5">
    <source>
        <dbReference type="Proteomes" id="UP000199708"/>
    </source>
</evidence>
<dbReference type="PANTHER" id="PTHR36934">
    <property type="entry name" value="BLR0278 PROTEIN"/>
    <property type="match status" value="1"/>
</dbReference>
<keyword evidence="5" id="KW-1185">Reference proteome</keyword>
<feature type="binding site" evidence="2">
    <location>
        <position position="59"/>
    </location>
    <ligand>
        <name>CoA</name>
        <dbReference type="ChEBI" id="CHEBI:57287"/>
    </ligand>
</feature>
<dbReference type="InterPro" id="IPR025540">
    <property type="entry name" value="FlK"/>
</dbReference>
<feature type="binding site" evidence="2">
    <location>
        <position position="110"/>
    </location>
    <ligand>
        <name>substrate</name>
    </ligand>
</feature>
<feature type="active site" evidence="1">
    <location>
        <position position="30"/>
    </location>
</feature>
<dbReference type="Gene3D" id="3.10.129.10">
    <property type="entry name" value="Hotdog Thioesterase"/>
    <property type="match status" value="1"/>
</dbReference>
<dbReference type="AlphaFoldDB" id="A0A1G7UP78"/>
<feature type="active site" evidence="1">
    <location>
        <position position="38"/>
    </location>
</feature>
<protein>
    <submittedName>
        <fullName evidence="4">Predicted thioesterase</fullName>
    </submittedName>
</protein>
<gene>
    <name evidence="4" type="ORF">SAMN05421791_11121</name>
</gene>
<accession>A0A1G7UP78</accession>